<dbReference type="AlphaFoldDB" id="A0A381S6C5"/>
<comment type="subunit">
    <text evidence="3">Homotetramer.</text>
</comment>
<accession>A0A381S6C5</accession>
<reference evidence="9" key="1">
    <citation type="submission" date="2018-05" db="EMBL/GenBank/DDBJ databases">
        <authorList>
            <person name="Lanie J.A."/>
            <person name="Ng W.-L."/>
            <person name="Kazmierczak K.M."/>
            <person name="Andrzejewski T.M."/>
            <person name="Davidsen T.M."/>
            <person name="Wayne K.J."/>
            <person name="Tettelin H."/>
            <person name="Glass J.I."/>
            <person name="Rusch D."/>
            <person name="Podicherti R."/>
            <person name="Tsui H.-C.T."/>
            <person name="Winkler M.E."/>
        </authorList>
    </citation>
    <scope>NUCLEOTIDE SEQUENCE</scope>
</reference>
<dbReference type="SUPFAM" id="SSF103263">
    <property type="entry name" value="Chorismate synthase, AroC"/>
    <property type="match status" value="1"/>
</dbReference>
<evidence type="ECO:0000256" key="2">
    <source>
        <dbReference type="ARBA" id="ARBA00008014"/>
    </source>
</evidence>
<dbReference type="GO" id="GO:0004107">
    <property type="term" value="F:chorismate synthase activity"/>
    <property type="evidence" value="ECO:0007669"/>
    <property type="project" value="UniProtKB-EC"/>
</dbReference>
<dbReference type="PROSITE" id="PS00789">
    <property type="entry name" value="CHORISMATE_SYNTHASE_3"/>
    <property type="match status" value="1"/>
</dbReference>
<dbReference type="Pfam" id="PF01264">
    <property type="entry name" value="Chorismate_synt"/>
    <property type="match status" value="1"/>
</dbReference>
<dbReference type="PANTHER" id="PTHR21085">
    <property type="entry name" value="CHORISMATE SYNTHASE"/>
    <property type="match status" value="1"/>
</dbReference>
<dbReference type="FunFam" id="3.60.150.10:FF:000001">
    <property type="entry name" value="Chorismate synthase"/>
    <property type="match status" value="1"/>
</dbReference>
<dbReference type="InterPro" id="IPR000453">
    <property type="entry name" value="Chorismate_synth"/>
</dbReference>
<evidence type="ECO:0000313" key="9">
    <source>
        <dbReference type="EMBL" id="SUZ98868.1"/>
    </source>
</evidence>
<dbReference type="InterPro" id="IPR035904">
    <property type="entry name" value="Chorismate_synth_AroC_sf"/>
</dbReference>
<name>A0A381S6C5_9ZZZZ</name>
<evidence type="ECO:0000256" key="8">
    <source>
        <dbReference type="SAM" id="MobiDB-lite"/>
    </source>
</evidence>
<dbReference type="InterPro" id="IPR020541">
    <property type="entry name" value="Chorismate_synthase_CS"/>
</dbReference>
<gene>
    <name evidence="9" type="ORF">METZ01_LOCUS51722</name>
</gene>
<sequence length="369" mass="39943">MAGNSFGQLFRVTTFGESHGPALGCIVDGCPPGLELSPDDIQQDLDRRRPGQSKHTTQRRESDRAEILSGVFDGVTTGAPIGIVIRNEDQRTRDYERIREQFRPGHADYTYLRKYGIRDYRGSGRASARETVCRVAAGAIARKYLNLNSAIQITGYLQQMGDIVAEQHSFDEISRNPFFFPDGDKIEKLEKLIQALRKAGDSIGARVNVEATNVPAGLGEPVFDKLDAEVAKAMMSINAVKGVELGAGFDSVIQHGSEHRDEMHPEGFLSNNAGGILGGISSGQDVVVSIALKPTSSIQIPGRSVDIHGEPVEVVTTGRHDPCVGIRAVPIAEAMLALVLMDHLLRYRSLGTEPKGPCIPASTDTSKLD</sequence>
<comment type="similarity">
    <text evidence="2">Belongs to the chorismate synthase family.</text>
</comment>
<dbReference type="HAMAP" id="MF_00300">
    <property type="entry name" value="Chorismate_synth"/>
    <property type="match status" value="1"/>
</dbReference>
<proteinExistence type="inferred from homology"/>
<dbReference type="Gene3D" id="3.60.150.10">
    <property type="entry name" value="Chorismate synthase AroC"/>
    <property type="match status" value="1"/>
</dbReference>
<evidence type="ECO:0000256" key="3">
    <source>
        <dbReference type="ARBA" id="ARBA00011881"/>
    </source>
</evidence>
<dbReference type="PIRSF" id="PIRSF001456">
    <property type="entry name" value="Chorismate_synth"/>
    <property type="match status" value="1"/>
</dbReference>
<evidence type="ECO:0000256" key="6">
    <source>
        <dbReference type="ARBA" id="ARBA00023141"/>
    </source>
</evidence>
<dbReference type="PANTHER" id="PTHR21085:SF0">
    <property type="entry name" value="CHORISMATE SYNTHASE"/>
    <property type="match status" value="1"/>
</dbReference>
<evidence type="ECO:0000256" key="4">
    <source>
        <dbReference type="ARBA" id="ARBA00013036"/>
    </source>
</evidence>
<dbReference type="EC" id="4.2.3.5" evidence="4"/>
<dbReference type="NCBIfam" id="TIGR00033">
    <property type="entry name" value="aroC"/>
    <property type="match status" value="1"/>
</dbReference>
<dbReference type="GO" id="GO:0008652">
    <property type="term" value="P:amino acid biosynthetic process"/>
    <property type="evidence" value="ECO:0007669"/>
    <property type="project" value="UniProtKB-KW"/>
</dbReference>
<dbReference type="GO" id="GO:0005829">
    <property type="term" value="C:cytosol"/>
    <property type="evidence" value="ECO:0007669"/>
    <property type="project" value="TreeGrafter"/>
</dbReference>
<dbReference type="UniPathway" id="UPA00053">
    <property type="reaction ID" value="UER00090"/>
</dbReference>
<comment type="pathway">
    <text evidence="1">Metabolic intermediate biosynthesis; chorismate biosynthesis; chorismate from D-erythrose 4-phosphate and phosphoenolpyruvate: step 7/7.</text>
</comment>
<organism evidence="9">
    <name type="scientific">marine metagenome</name>
    <dbReference type="NCBI Taxonomy" id="408172"/>
    <lineage>
        <taxon>unclassified sequences</taxon>
        <taxon>metagenomes</taxon>
        <taxon>ecological metagenomes</taxon>
    </lineage>
</organism>
<dbReference type="GO" id="GO:0009073">
    <property type="term" value="P:aromatic amino acid family biosynthetic process"/>
    <property type="evidence" value="ECO:0007669"/>
    <property type="project" value="UniProtKB-KW"/>
</dbReference>
<feature type="region of interest" description="Disordered" evidence="8">
    <location>
        <begin position="36"/>
        <end position="63"/>
    </location>
</feature>
<dbReference type="PROSITE" id="PS00788">
    <property type="entry name" value="CHORISMATE_SYNTHASE_2"/>
    <property type="match status" value="1"/>
</dbReference>
<keyword evidence="6" id="KW-0057">Aromatic amino acid biosynthesis</keyword>
<evidence type="ECO:0000256" key="5">
    <source>
        <dbReference type="ARBA" id="ARBA00022605"/>
    </source>
</evidence>
<keyword evidence="7" id="KW-0456">Lyase</keyword>
<protein>
    <recommendedName>
        <fullName evidence="4">chorismate synthase</fullName>
        <ecNumber evidence="4">4.2.3.5</ecNumber>
    </recommendedName>
</protein>
<dbReference type="GO" id="GO:0009423">
    <property type="term" value="P:chorismate biosynthetic process"/>
    <property type="evidence" value="ECO:0007669"/>
    <property type="project" value="UniProtKB-UniPathway"/>
</dbReference>
<evidence type="ECO:0000256" key="1">
    <source>
        <dbReference type="ARBA" id="ARBA00005044"/>
    </source>
</evidence>
<dbReference type="PROSITE" id="PS00787">
    <property type="entry name" value="CHORISMATE_SYNTHASE_1"/>
    <property type="match status" value="1"/>
</dbReference>
<dbReference type="CDD" id="cd07304">
    <property type="entry name" value="Chorismate_synthase"/>
    <property type="match status" value="1"/>
</dbReference>
<keyword evidence="5" id="KW-0028">Amino-acid biosynthesis</keyword>
<dbReference type="NCBIfam" id="NF003793">
    <property type="entry name" value="PRK05382.1"/>
    <property type="match status" value="1"/>
</dbReference>
<evidence type="ECO:0000256" key="7">
    <source>
        <dbReference type="ARBA" id="ARBA00023239"/>
    </source>
</evidence>
<dbReference type="GO" id="GO:0010181">
    <property type="term" value="F:FMN binding"/>
    <property type="evidence" value="ECO:0007669"/>
    <property type="project" value="TreeGrafter"/>
</dbReference>
<dbReference type="EMBL" id="UINC01002646">
    <property type="protein sequence ID" value="SUZ98868.1"/>
    <property type="molecule type" value="Genomic_DNA"/>
</dbReference>